<dbReference type="AlphaFoldDB" id="A0A829W8M9"/>
<proteinExistence type="predicted"/>
<reference evidence="2 3" key="1">
    <citation type="submission" date="2019-06" db="EMBL/GenBank/DDBJ databases">
        <title>Draft genome sequence of [Clostridium] clostridioforme NBRC 113352.</title>
        <authorList>
            <person name="Miura T."/>
            <person name="Furukawa M."/>
            <person name="Shimamura M."/>
            <person name="Ohyama Y."/>
            <person name="Yamazoe A."/>
            <person name="Kawasaki H."/>
        </authorList>
    </citation>
    <scope>NUCLEOTIDE SEQUENCE [LARGE SCALE GENOMIC DNA]</scope>
    <source>
        <strain evidence="2 3">NBRC 113352</strain>
    </source>
</reference>
<sequence length="66" mass="7431">MACRELMAASSPITTQDNESTPDNQRQSSSKLKAAFPESDREYPQKGSQSRYHKSRLDNDDPIFPA</sequence>
<name>A0A829W8M9_9FIRM</name>
<evidence type="ECO:0000313" key="2">
    <source>
        <dbReference type="EMBL" id="GEA38665.1"/>
    </source>
</evidence>
<feature type="region of interest" description="Disordered" evidence="1">
    <location>
        <begin position="1"/>
        <end position="66"/>
    </location>
</feature>
<evidence type="ECO:0000256" key="1">
    <source>
        <dbReference type="SAM" id="MobiDB-lite"/>
    </source>
</evidence>
<comment type="caution">
    <text evidence="2">The sequence shown here is derived from an EMBL/GenBank/DDBJ whole genome shotgun (WGS) entry which is preliminary data.</text>
</comment>
<dbReference type="Proteomes" id="UP000315200">
    <property type="component" value="Unassembled WGS sequence"/>
</dbReference>
<accession>A0A829W8M9</accession>
<protein>
    <submittedName>
        <fullName evidence="2">Uncharacterized protein</fullName>
    </submittedName>
</protein>
<evidence type="ECO:0000313" key="3">
    <source>
        <dbReference type="Proteomes" id="UP000315200"/>
    </source>
</evidence>
<gene>
    <name evidence="2" type="ORF">Ccl03g_43780</name>
</gene>
<organism evidence="2 3">
    <name type="scientific">Enterocloster clostridioformis</name>
    <dbReference type="NCBI Taxonomy" id="1531"/>
    <lineage>
        <taxon>Bacteria</taxon>
        <taxon>Bacillati</taxon>
        <taxon>Bacillota</taxon>
        <taxon>Clostridia</taxon>
        <taxon>Lachnospirales</taxon>
        <taxon>Lachnospiraceae</taxon>
        <taxon>Enterocloster</taxon>
    </lineage>
</organism>
<feature type="compositionally biased region" description="Polar residues" evidence="1">
    <location>
        <begin position="11"/>
        <end position="31"/>
    </location>
</feature>
<dbReference type="EMBL" id="BJLB01000001">
    <property type="protein sequence ID" value="GEA38665.1"/>
    <property type="molecule type" value="Genomic_DNA"/>
</dbReference>